<accession>A0A2H9TJ69</accession>
<evidence type="ECO:0000313" key="2">
    <source>
        <dbReference type="Proteomes" id="UP000240830"/>
    </source>
</evidence>
<evidence type="ECO:0000313" key="1">
    <source>
        <dbReference type="EMBL" id="PJF17785.1"/>
    </source>
</evidence>
<proteinExistence type="predicted"/>
<organism evidence="1 2">
    <name type="scientific">Paramicrosporidium saccamoebae</name>
    <dbReference type="NCBI Taxonomy" id="1246581"/>
    <lineage>
        <taxon>Eukaryota</taxon>
        <taxon>Fungi</taxon>
        <taxon>Fungi incertae sedis</taxon>
        <taxon>Cryptomycota</taxon>
        <taxon>Cryptomycota incertae sedis</taxon>
        <taxon>Paramicrosporidium</taxon>
    </lineage>
</organism>
<reference evidence="1 2" key="1">
    <citation type="submission" date="2016-10" db="EMBL/GenBank/DDBJ databases">
        <title>The genome of Paramicrosporidium saccamoebae is the missing link in understanding Cryptomycota and Microsporidia evolution.</title>
        <authorList>
            <person name="Quandt C.A."/>
            <person name="Beaudet D."/>
            <person name="Corsaro D."/>
            <person name="Michel R."/>
            <person name="Corradi N."/>
            <person name="James T."/>
        </authorList>
    </citation>
    <scope>NUCLEOTIDE SEQUENCE [LARGE SCALE GENOMIC DNA]</scope>
    <source>
        <strain evidence="1 2">KSL3</strain>
    </source>
</reference>
<keyword evidence="2" id="KW-1185">Reference proteome</keyword>
<dbReference type="OrthoDB" id="10645679at2759"/>
<sequence length="197" mass="22804">MLVKPWCRSIGTAVLRAKRMPLLEELFEPVVMGSMDHDTATLMKNYVPPTLRHQLEASLSNEFERHIVRTDWDEYRDPVVEAQYEQAARLLHYTLATTRRAAAKYPQYAPPSDIGVESERWLKVECDLLLKELRSGDTTRWENAKKLVGPKWNKLSEAQQSALEKPVMLLGKNPYLHPLIKRRVLDEITLVIKNTIK</sequence>
<name>A0A2H9TJ69_9FUNG</name>
<dbReference type="Proteomes" id="UP000240830">
    <property type="component" value="Unassembled WGS sequence"/>
</dbReference>
<comment type="caution">
    <text evidence="1">The sequence shown here is derived from an EMBL/GenBank/DDBJ whole genome shotgun (WGS) entry which is preliminary data.</text>
</comment>
<gene>
    <name evidence="1" type="ORF">PSACC_02397</name>
</gene>
<dbReference type="AlphaFoldDB" id="A0A2H9TJ69"/>
<protein>
    <submittedName>
        <fullName evidence="1">Uncharacterized protein</fullName>
    </submittedName>
</protein>
<dbReference type="EMBL" id="MTSL01000159">
    <property type="protein sequence ID" value="PJF17785.1"/>
    <property type="molecule type" value="Genomic_DNA"/>
</dbReference>